<evidence type="ECO:0000259" key="1">
    <source>
        <dbReference type="Pfam" id="PF12937"/>
    </source>
</evidence>
<dbReference type="InterPro" id="IPR001810">
    <property type="entry name" value="F-box_dom"/>
</dbReference>
<dbReference type="HOGENOM" id="CLU_084893_0_0_1"/>
<dbReference type="InterPro" id="IPR032710">
    <property type="entry name" value="NTF2-like_dom_sf"/>
</dbReference>
<feature type="domain" description="SnoaL-like" evidence="2">
    <location>
        <begin position="168"/>
        <end position="286"/>
    </location>
</feature>
<evidence type="ECO:0000313" key="4">
    <source>
        <dbReference type="Proteomes" id="UP000026961"/>
    </source>
</evidence>
<dbReference type="Proteomes" id="UP000026961">
    <property type="component" value="Chromosome 1"/>
</dbReference>
<organism evidence="3">
    <name type="scientific">Oryza glumipatula</name>
    <dbReference type="NCBI Taxonomy" id="40148"/>
    <lineage>
        <taxon>Eukaryota</taxon>
        <taxon>Viridiplantae</taxon>
        <taxon>Streptophyta</taxon>
        <taxon>Embryophyta</taxon>
        <taxon>Tracheophyta</taxon>
        <taxon>Spermatophyta</taxon>
        <taxon>Magnoliopsida</taxon>
        <taxon>Liliopsida</taxon>
        <taxon>Poales</taxon>
        <taxon>Poaceae</taxon>
        <taxon>BOP clade</taxon>
        <taxon>Oryzoideae</taxon>
        <taxon>Oryzeae</taxon>
        <taxon>Oryzinae</taxon>
        <taxon>Oryza</taxon>
    </lineage>
</organism>
<dbReference type="InterPro" id="IPR044260">
    <property type="entry name" value="SKIP8-like"/>
</dbReference>
<dbReference type="Gramene" id="OGLUM01G22740.1">
    <property type="protein sequence ID" value="OGLUM01G22740.1"/>
    <property type="gene ID" value="OGLUM01G22740"/>
</dbReference>
<reference evidence="3" key="2">
    <citation type="submission" date="2015-04" db="UniProtKB">
        <authorList>
            <consortium name="EnsemblPlants"/>
        </authorList>
    </citation>
    <scope>IDENTIFICATION</scope>
</reference>
<dbReference type="Gene3D" id="3.10.450.50">
    <property type="match status" value="1"/>
</dbReference>
<feature type="domain" description="F-box" evidence="1">
    <location>
        <begin position="102"/>
        <end position="142"/>
    </location>
</feature>
<dbReference type="Pfam" id="PF13474">
    <property type="entry name" value="SnoaL_3"/>
    <property type="match status" value="1"/>
</dbReference>
<evidence type="ECO:0000313" key="3">
    <source>
        <dbReference type="EnsemblPlants" id="OGLUM01G22740.1"/>
    </source>
</evidence>
<dbReference type="EnsemblPlants" id="OGLUM01G22740.1">
    <property type="protein sequence ID" value="OGLUM01G22740.1"/>
    <property type="gene ID" value="OGLUM01G22740"/>
</dbReference>
<protein>
    <submittedName>
        <fullName evidence="3">Uncharacterized protein</fullName>
    </submittedName>
</protein>
<dbReference type="InterPro" id="IPR037401">
    <property type="entry name" value="SnoaL-like"/>
</dbReference>
<sequence>MDGYRALIAAGATAVCCLVCAVWAFSSSSSSSASKKHQRQRQRQQRPLSPGCCGCARCGCRAAAVNGEMAVGGEQKKAPGPSPAAAAAAAAAGASMMEQLVPEITTHALSYLDYTSLCRLSMTNSAMRRAANDDGAWKALYHKDFTVEQHNITPPNGWKAYYAATKAIMNVNTEFYNIIREGSLPAMSHFWLNADYVKCIHATGELFTGYNAVMDSWGLLFNWGQDGGQGIAFQLRDVRARVLGEVAWVNMKAHVDVDPGPFHVTNVYEFRNGRWYMVHHHSSLMADPAPHNLFA</sequence>
<dbReference type="PANTHER" id="PTHR47124">
    <property type="entry name" value="F-BOX PROTEIN SKIP8"/>
    <property type="match status" value="1"/>
</dbReference>
<dbReference type="CDD" id="cd22117">
    <property type="entry name" value="F-box_FBXL4"/>
    <property type="match status" value="1"/>
</dbReference>
<keyword evidence="4" id="KW-1185">Reference proteome</keyword>
<dbReference type="Pfam" id="PF12937">
    <property type="entry name" value="F-box-like"/>
    <property type="match status" value="1"/>
</dbReference>
<dbReference type="Gene3D" id="1.20.1280.50">
    <property type="match status" value="1"/>
</dbReference>
<dbReference type="PANTHER" id="PTHR47124:SF1">
    <property type="entry name" value="F-BOX PROTEIN SKIP8"/>
    <property type="match status" value="1"/>
</dbReference>
<dbReference type="InterPro" id="IPR036047">
    <property type="entry name" value="F-box-like_dom_sf"/>
</dbReference>
<dbReference type="SUPFAM" id="SSF54427">
    <property type="entry name" value="NTF2-like"/>
    <property type="match status" value="1"/>
</dbReference>
<dbReference type="AlphaFoldDB" id="A0A0D9YAC8"/>
<dbReference type="eggNOG" id="ENOG502QT1W">
    <property type="taxonomic scope" value="Eukaryota"/>
</dbReference>
<dbReference type="SUPFAM" id="SSF81383">
    <property type="entry name" value="F-box domain"/>
    <property type="match status" value="1"/>
</dbReference>
<accession>A0A0D9YAC8</accession>
<reference evidence="3" key="3">
    <citation type="submission" date="2018-05" db="EMBL/GenBank/DDBJ databases">
        <title>OgluRS3 (Oryza glumaepatula Reference Sequence Version 3).</title>
        <authorList>
            <person name="Zhang J."/>
            <person name="Kudrna D."/>
            <person name="Lee S."/>
            <person name="Talag J."/>
            <person name="Welchert J."/>
            <person name="Wing R.A."/>
        </authorList>
    </citation>
    <scope>NUCLEOTIDE SEQUENCE [LARGE SCALE GENOMIC DNA]</scope>
</reference>
<reference evidence="3" key="1">
    <citation type="submission" date="2013-08" db="EMBL/GenBank/DDBJ databases">
        <title>Oryza genome evolution.</title>
        <authorList>
            <person name="Wing R.A."/>
            <person name="Panaud O."/>
            <person name="Oliveira A.C."/>
        </authorList>
    </citation>
    <scope>NUCLEOTIDE SEQUENCE</scope>
</reference>
<evidence type="ECO:0000259" key="2">
    <source>
        <dbReference type="Pfam" id="PF13474"/>
    </source>
</evidence>
<dbReference type="STRING" id="40148.A0A0D9YAC8"/>
<name>A0A0D9YAC8_9ORYZ</name>
<proteinExistence type="predicted"/>